<dbReference type="AlphaFoldDB" id="A0A521CCZ9"/>
<evidence type="ECO:0000259" key="1">
    <source>
        <dbReference type="PROSITE" id="PS51724"/>
    </source>
</evidence>
<dbReference type="RefSeq" id="WP_142532737.1">
    <property type="nucleotide sequence ID" value="NZ_FXTB01000003.1"/>
</dbReference>
<name>A0A521CCZ9_SACCC</name>
<organism evidence="2 3">
    <name type="scientific">Saccharicrinis carchari</name>
    <dbReference type="NCBI Taxonomy" id="1168039"/>
    <lineage>
        <taxon>Bacteria</taxon>
        <taxon>Pseudomonadati</taxon>
        <taxon>Bacteroidota</taxon>
        <taxon>Bacteroidia</taxon>
        <taxon>Marinilabiliales</taxon>
        <taxon>Marinilabiliaceae</taxon>
        <taxon>Saccharicrinis</taxon>
    </lineage>
</organism>
<dbReference type="OrthoDB" id="653949at2"/>
<dbReference type="GO" id="GO:0042834">
    <property type="term" value="F:peptidoglycan binding"/>
    <property type="evidence" value="ECO:0007669"/>
    <property type="project" value="InterPro"/>
</dbReference>
<dbReference type="Proteomes" id="UP000319040">
    <property type="component" value="Unassembled WGS sequence"/>
</dbReference>
<accession>A0A521CCZ9</accession>
<protein>
    <submittedName>
        <fullName evidence="2">Sporulation related domain-containing protein</fullName>
    </submittedName>
</protein>
<evidence type="ECO:0000313" key="3">
    <source>
        <dbReference type="Proteomes" id="UP000319040"/>
    </source>
</evidence>
<proteinExistence type="predicted"/>
<dbReference type="InterPro" id="IPR036680">
    <property type="entry name" value="SPOR-like_sf"/>
</dbReference>
<dbReference type="Pfam" id="PF18175">
    <property type="entry name" value="HU-CCDC81_bac_2"/>
    <property type="match status" value="1"/>
</dbReference>
<gene>
    <name evidence="2" type="ORF">SAMN06265379_1039</name>
</gene>
<dbReference type="Pfam" id="PF05036">
    <property type="entry name" value="SPOR"/>
    <property type="match status" value="1"/>
</dbReference>
<keyword evidence="3" id="KW-1185">Reference proteome</keyword>
<dbReference type="EMBL" id="FXTB01000003">
    <property type="protein sequence ID" value="SMO57318.1"/>
    <property type="molecule type" value="Genomic_DNA"/>
</dbReference>
<feature type="domain" description="SPOR" evidence="1">
    <location>
        <begin position="238"/>
        <end position="314"/>
    </location>
</feature>
<sequence>MLDLGKNINDLLYSYDCVIVPGLGGFVANHKNATVNEKTGVFSPPRREIGFNKSLAHNDGLLISHMASSQRISFEDCNKRLAKHVSILKYQLSKGECIDIGNAGELKNDALGNTIFIPKHEESFCRDSFGLSTYQFKTLDQVKAQNESSRRWVWRTLQTKNARQIAASVTLILGMLMVTPEFGNQTQQSTFTDLFPKTEYTIAHPKVDATVIKEAVEDLNKTVQSHNSETEEVLPISAELKNNYFIIGASFKEEHQAQKFLNKLARRGIEGAEIIAANNRYRVSLEGFSDKEMAIKALENHRKTNGFNSAWLLKH</sequence>
<dbReference type="InterPro" id="IPR040495">
    <property type="entry name" value="HU-CCDC81_bac_1"/>
</dbReference>
<dbReference type="InterPro" id="IPR007730">
    <property type="entry name" value="SPOR-like_dom"/>
</dbReference>
<dbReference type="Pfam" id="PF18174">
    <property type="entry name" value="HU-CCDC81_bac_1"/>
    <property type="match status" value="1"/>
</dbReference>
<evidence type="ECO:0000313" key="2">
    <source>
        <dbReference type="EMBL" id="SMO57318.1"/>
    </source>
</evidence>
<dbReference type="Gene3D" id="3.30.70.1070">
    <property type="entry name" value="Sporulation related repeat"/>
    <property type="match status" value="1"/>
</dbReference>
<dbReference type="SUPFAM" id="SSF110997">
    <property type="entry name" value="Sporulation related repeat"/>
    <property type="match status" value="1"/>
</dbReference>
<dbReference type="InterPro" id="IPR041268">
    <property type="entry name" value="HU-CCDC81_bac_2"/>
</dbReference>
<dbReference type="PROSITE" id="PS51724">
    <property type="entry name" value="SPOR"/>
    <property type="match status" value="1"/>
</dbReference>
<reference evidence="2 3" key="1">
    <citation type="submission" date="2017-05" db="EMBL/GenBank/DDBJ databases">
        <authorList>
            <person name="Varghese N."/>
            <person name="Submissions S."/>
        </authorList>
    </citation>
    <scope>NUCLEOTIDE SEQUENCE [LARGE SCALE GENOMIC DNA]</scope>
    <source>
        <strain evidence="2 3">DSM 27040</strain>
    </source>
</reference>